<feature type="domain" description="Cytochrome c" evidence="5">
    <location>
        <begin position="23"/>
        <end position="102"/>
    </location>
</feature>
<dbReference type="SUPFAM" id="SSF46626">
    <property type="entry name" value="Cytochrome c"/>
    <property type="match status" value="1"/>
</dbReference>
<evidence type="ECO:0000256" key="3">
    <source>
        <dbReference type="ARBA" id="ARBA00023004"/>
    </source>
</evidence>
<organism evidence="6 7">
    <name type="scientific">Methyloceanibacter methanicus</name>
    <dbReference type="NCBI Taxonomy" id="1774968"/>
    <lineage>
        <taxon>Bacteria</taxon>
        <taxon>Pseudomonadati</taxon>
        <taxon>Pseudomonadota</taxon>
        <taxon>Alphaproteobacteria</taxon>
        <taxon>Hyphomicrobiales</taxon>
        <taxon>Hyphomicrobiaceae</taxon>
        <taxon>Methyloceanibacter</taxon>
    </lineage>
</organism>
<dbReference type="InterPro" id="IPR036909">
    <property type="entry name" value="Cyt_c-like_dom_sf"/>
</dbReference>
<dbReference type="STRING" id="1774968.AUC68_10640"/>
<dbReference type="InterPro" id="IPR009056">
    <property type="entry name" value="Cyt_c-like_dom"/>
</dbReference>
<keyword evidence="7" id="KW-1185">Reference proteome</keyword>
<accession>A0A1E3VWQ9</accession>
<dbReference type="EMBL" id="LPWG01000014">
    <property type="protein sequence ID" value="ODR97964.1"/>
    <property type="molecule type" value="Genomic_DNA"/>
</dbReference>
<keyword evidence="3 4" id="KW-0408">Iron</keyword>
<keyword evidence="2 4" id="KW-0479">Metal-binding</keyword>
<comment type="caution">
    <text evidence="6">The sequence shown here is derived from an EMBL/GenBank/DDBJ whole genome shotgun (WGS) entry which is preliminary data.</text>
</comment>
<proteinExistence type="predicted"/>
<dbReference type="Pfam" id="PF00034">
    <property type="entry name" value="Cytochrom_C"/>
    <property type="match status" value="1"/>
</dbReference>
<keyword evidence="1 4" id="KW-0349">Heme</keyword>
<name>A0A1E3VWQ9_9HYPH</name>
<sequence length="104" mass="11029">MAFVLILGLGSAARTEGAVTSLPDPARGKALAERLCTNCHLVSDRQTKAVADVPSFAAIANKPDQTEGAVMARIVMPMHPMPVIPITKPELEDVSAYIMSLRGE</sequence>
<evidence type="ECO:0000313" key="7">
    <source>
        <dbReference type="Proteomes" id="UP000094501"/>
    </source>
</evidence>
<dbReference type="PROSITE" id="PS51007">
    <property type="entry name" value="CYTC"/>
    <property type="match status" value="1"/>
</dbReference>
<reference evidence="6 7" key="1">
    <citation type="journal article" date="2016" name="Environ. Microbiol.">
        <title>New Methyloceanibacter diversity from North Sea sediments includes methanotroph containing solely the soluble methane monooxygenase.</title>
        <authorList>
            <person name="Vekeman B."/>
            <person name="Kerckhof F.M."/>
            <person name="Cremers G."/>
            <person name="de Vos P."/>
            <person name="Vandamme P."/>
            <person name="Boon N."/>
            <person name="Op den Camp H.J."/>
            <person name="Heylen K."/>
        </authorList>
    </citation>
    <scope>NUCLEOTIDE SEQUENCE [LARGE SCALE GENOMIC DNA]</scope>
    <source>
        <strain evidence="6 7">R-67174</strain>
    </source>
</reference>
<evidence type="ECO:0000256" key="2">
    <source>
        <dbReference type="ARBA" id="ARBA00022723"/>
    </source>
</evidence>
<dbReference type="Proteomes" id="UP000094501">
    <property type="component" value="Unassembled WGS sequence"/>
</dbReference>
<gene>
    <name evidence="6" type="ORF">AUC68_10640</name>
</gene>
<evidence type="ECO:0000313" key="6">
    <source>
        <dbReference type="EMBL" id="ODR97964.1"/>
    </source>
</evidence>
<dbReference type="GO" id="GO:0009055">
    <property type="term" value="F:electron transfer activity"/>
    <property type="evidence" value="ECO:0007669"/>
    <property type="project" value="InterPro"/>
</dbReference>
<evidence type="ECO:0000256" key="4">
    <source>
        <dbReference type="PROSITE-ProRule" id="PRU00433"/>
    </source>
</evidence>
<dbReference type="GO" id="GO:0046872">
    <property type="term" value="F:metal ion binding"/>
    <property type="evidence" value="ECO:0007669"/>
    <property type="project" value="UniProtKB-KW"/>
</dbReference>
<dbReference type="AlphaFoldDB" id="A0A1E3VWQ9"/>
<dbReference type="GO" id="GO:0020037">
    <property type="term" value="F:heme binding"/>
    <property type="evidence" value="ECO:0007669"/>
    <property type="project" value="InterPro"/>
</dbReference>
<evidence type="ECO:0000259" key="5">
    <source>
        <dbReference type="PROSITE" id="PS51007"/>
    </source>
</evidence>
<protein>
    <recommendedName>
        <fullName evidence="5">Cytochrome c domain-containing protein</fullName>
    </recommendedName>
</protein>
<dbReference type="Gene3D" id="1.10.760.10">
    <property type="entry name" value="Cytochrome c-like domain"/>
    <property type="match status" value="1"/>
</dbReference>
<evidence type="ECO:0000256" key="1">
    <source>
        <dbReference type="ARBA" id="ARBA00022617"/>
    </source>
</evidence>